<evidence type="ECO:0000313" key="4">
    <source>
        <dbReference type="Proteomes" id="UP001174909"/>
    </source>
</evidence>
<sequence>MDQVVQTHGKAVATHALNASQQLKERSLDEAKTSLIKAGVGIVKHMHEVNKLLQRYRAVEDFYKTKEENLIAKIDDTLAQEKNAQAQQLSATTKLQLEREELRQHESNLYSARMEFEEADKKRKENNAGTITTGVVAGVAVLAIIFTFGAAAPVALPVAAGATAGAVAFDRAADRAKDNMRRSEGKTRDTKSKIASTENSIQSHSNTISQLNREIEYYKKERRCLQETKGKIKKVIVFLIDAQVYGNECTTVMDSCSQRTALVTKIVDKAEKKSYSLFDCHGTERVLTSFEEAWDTFEKMNATGESYNFKVEFECSNCNCSCNEFPHVSSIQLVCANCCSGL</sequence>
<reference evidence="3" key="1">
    <citation type="submission" date="2023-03" db="EMBL/GenBank/DDBJ databases">
        <authorList>
            <person name="Steffen K."/>
            <person name="Cardenas P."/>
        </authorList>
    </citation>
    <scope>NUCLEOTIDE SEQUENCE</scope>
</reference>
<evidence type="ECO:0000256" key="1">
    <source>
        <dbReference type="SAM" id="MobiDB-lite"/>
    </source>
</evidence>
<feature type="transmembrane region" description="Helical" evidence="2">
    <location>
        <begin position="128"/>
        <end position="148"/>
    </location>
</feature>
<protein>
    <submittedName>
        <fullName evidence="3">Uncharacterized protein</fullName>
    </submittedName>
</protein>
<comment type="caution">
    <text evidence="3">The sequence shown here is derived from an EMBL/GenBank/DDBJ whole genome shotgun (WGS) entry which is preliminary data.</text>
</comment>
<feature type="compositionally biased region" description="Basic and acidic residues" evidence="1">
    <location>
        <begin position="175"/>
        <end position="192"/>
    </location>
</feature>
<dbReference type="Gene3D" id="1.20.1170.10">
    <property type="match status" value="1"/>
</dbReference>
<dbReference type="EMBL" id="CASHTH010002808">
    <property type="protein sequence ID" value="CAI8035543.1"/>
    <property type="molecule type" value="Genomic_DNA"/>
</dbReference>
<name>A0AA35WVN6_GEOBA</name>
<accession>A0AA35WVN6</accession>
<dbReference type="Proteomes" id="UP001174909">
    <property type="component" value="Unassembled WGS sequence"/>
</dbReference>
<proteinExistence type="predicted"/>
<keyword evidence="2" id="KW-0812">Transmembrane</keyword>
<feature type="region of interest" description="Disordered" evidence="1">
    <location>
        <begin position="175"/>
        <end position="205"/>
    </location>
</feature>
<feature type="compositionally biased region" description="Polar residues" evidence="1">
    <location>
        <begin position="193"/>
        <end position="205"/>
    </location>
</feature>
<keyword evidence="2" id="KW-0472">Membrane</keyword>
<evidence type="ECO:0000256" key="2">
    <source>
        <dbReference type="SAM" id="Phobius"/>
    </source>
</evidence>
<keyword evidence="2" id="KW-1133">Transmembrane helix</keyword>
<organism evidence="3 4">
    <name type="scientific">Geodia barretti</name>
    <name type="common">Barrett's horny sponge</name>
    <dbReference type="NCBI Taxonomy" id="519541"/>
    <lineage>
        <taxon>Eukaryota</taxon>
        <taxon>Metazoa</taxon>
        <taxon>Porifera</taxon>
        <taxon>Demospongiae</taxon>
        <taxon>Heteroscleromorpha</taxon>
        <taxon>Tetractinellida</taxon>
        <taxon>Astrophorina</taxon>
        <taxon>Geodiidae</taxon>
        <taxon>Geodia</taxon>
    </lineage>
</organism>
<evidence type="ECO:0000313" key="3">
    <source>
        <dbReference type="EMBL" id="CAI8035543.1"/>
    </source>
</evidence>
<keyword evidence="4" id="KW-1185">Reference proteome</keyword>
<gene>
    <name evidence="3" type="ORF">GBAR_LOCUS19929</name>
</gene>
<dbReference type="AlphaFoldDB" id="A0AA35WVN6"/>